<keyword evidence="5" id="KW-1185">Reference proteome</keyword>
<dbReference type="Pfam" id="PF01551">
    <property type="entry name" value="Peptidase_M23"/>
    <property type="match status" value="1"/>
</dbReference>
<feature type="domain" description="G5" evidence="2">
    <location>
        <begin position="302"/>
        <end position="382"/>
    </location>
</feature>
<proteinExistence type="predicted"/>
<dbReference type="Gene3D" id="3.10.350.10">
    <property type="entry name" value="LysM domain"/>
    <property type="match status" value="1"/>
</dbReference>
<dbReference type="InterPro" id="IPR016047">
    <property type="entry name" value="M23ase_b-sheet_dom"/>
</dbReference>
<dbReference type="SUPFAM" id="SSF54106">
    <property type="entry name" value="LysM domain"/>
    <property type="match status" value="1"/>
</dbReference>
<sequence length="509" mass="56854">MSTWVGRVKEGFRQIKNNSLFKKTILVTSLGMGVALGSVYADSLNDSFVDVYHVYVDEKHVGTIESKNELEQYIEKKETQAEKEYDHIDLLPEQDISYVKEIVFTPKDEIDQVKNSLENTLTFSASAVKLQIGDKLIGYVEDLDAANKAINKVVSQYLPEGISEDFEFLKKEDNQIKKSSLLSHLPSDVKAIAKDSEKNKEQIKLNDGTIVTDIGLTENIHFTNDTVEPNQLLTAEQLQKLLERGAKGKKVHTIQQNEVLGQVAMDYDLSMDELLDLNPDLGKNSIVQVGQEVYVEGRKPYIDVSYTVIKEEEESIDFETVTKSTDSLYKGQTEVEDPGKEGKKLVKYRVTTKNNEEVSKEKIEEEVIEEPQQKVVLQGTKVIPSRGTGQFSWPASGGRITSYMGPRWGRSHKGIDIAGTSNRTIKAADNGVVTSAGWDGTYGYKVEIDHNNGYKTLYAHLSSIKVEVGQTVKKGHQIGVMGSTGRSTGVHLHFEVFKNGSNVNPLNYY</sequence>
<evidence type="ECO:0000256" key="1">
    <source>
        <dbReference type="ARBA" id="ARBA00022729"/>
    </source>
</evidence>
<dbReference type="Pfam" id="PF01476">
    <property type="entry name" value="LysM"/>
    <property type="match status" value="1"/>
</dbReference>
<dbReference type="PROSITE" id="PS51782">
    <property type="entry name" value="LYSM"/>
    <property type="match status" value="1"/>
</dbReference>
<keyword evidence="4" id="KW-0378">Hydrolase</keyword>
<keyword evidence="1" id="KW-0732">Signal</keyword>
<dbReference type="InterPro" id="IPR036779">
    <property type="entry name" value="LysM_dom_sf"/>
</dbReference>
<reference evidence="4 5" key="1">
    <citation type="submission" date="2016-10" db="EMBL/GenBank/DDBJ databases">
        <authorList>
            <person name="de Groot N.N."/>
        </authorList>
    </citation>
    <scope>NUCLEOTIDE SEQUENCE [LARGE SCALE GENOMIC DNA]</scope>
    <source>
        <strain evidence="4 5">CGMCC 1.3442</strain>
    </source>
</reference>
<dbReference type="Gene3D" id="2.70.70.10">
    <property type="entry name" value="Glucose Permease (Domain IIA)"/>
    <property type="match status" value="1"/>
</dbReference>
<dbReference type="InterPro" id="IPR011055">
    <property type="entry name" value="Dup_hybrid_motif"/>
</dbReference>
<dbReference type="AlphaFoldDB" id="A0A1G9W8X0"/>
<accession>A0A1G9W8X0</accession>
<dbReference type="STRING" id="237069.SAMN05216498_0641"/>
<dbReference type="SUPFAM" id="SSF51261">
    <property type="entry name" value="Duplicated hybrid motif"/>
    <property type="match status" value="1"/>
</dbReference>
<dbReference type="PROSITE" id="PS51109">
    <property type="entry name" value="G5"/>
    <property type="match status" value="1"/>
</dbReference>
<dbReference type="Pfam" id="PF07501">
    <property type="entry name" value="G5"/>
    <property type="match status" value="1"/>
</dbReference>
<dbReference type="PANTHER" id="PTHR21666:SF270">
    <property type="entry name" value="MUREIN HYDROLASE ACTIVATOR ENVC"/>
    <property type="match status" value="1"/>
</dbReference>
<evidence type="ECO:0000313" key="4">
    <source>
        <dbReference type="EMBL" id="SDM80681.1"/>
    </source>
</evidence>
<dbReference type="Proteomes" id="UP000199334">
    <property type="component" value="Unassembled WGS sequence"/>
</dbReference>
<protein>
    <submittedName>
        <fullName evidence="4">Murein DD-endopeptidase MepM and murein hydrolase activator NlpD, contain LysM domain</fullName>
    </submittedName>
</protein>
<organism evidence="4 5">
    <name type="scientific">Tenuibacillus multivorans</name>
    <dbReference type="NCBI Taxonomy" id="237069"/>
    <lineage>
        <taxon>Bacteria</taxon>
        <taxon>Bacillati</taxon>
        <taxon>Bacillota</taxon>
        <taxon>Bacilli</taxon>
        <taxon>Bacillales</taxon>
        <taxon>Bacillaceae</taxon>
        <taxon>Tenuibacillus</taxon>
    </lineage>
</organism>
<dbReference type="InterPro" id="IPR018392">
    <property type="entry name" value="LysM"/>
</dbReference>
<dbReference type="Gene3D" id="2.20.230.10">
    <property type="entry name" value="Resuscitation-promoting factor rpfb"/>
    <property type="match status" value="1"/>
</dbReference>
<dbReference type="SMART" id="SM00257">
    <property type="entry name" value="LysM"/>
    <property type="match status" value="1"/>
</dbReference>
<name>A0A1G9W8X0_9BACI</name>
<gene>
    <name evidence="4" type="ORF">SAMN05216498_0641</name>
</gene>
<dbReference type="CDD" id="cd00118">
    <property type="entry name" value="LysM"/>
    <property type="match status" value="1"/>
</dbReference>
<dbReference type="EMBL" id="FNIG01000001">
    <property type="protein sequence ID" value="SDM80681.1"/>
    <property type="molecule type" value="Genomic_DNA"/>
</dbReference>
<dbReference type="SMART" id="SM01208">
    <property type="entry name" value="G5"/>
    <property type="match status" value="1"/>
</dbReference>
<feature type="domain" description="LysM" evidence="3">
    <location>
        <begin position="250"/>
        <end position="295"/>
    </location>
</feature>
<dbReference type="PANTHER" id="PTHR21666">
    <property type="entry name" value="PEPTIDASE-RELATED"/>
    <property type="match status" value="1"/>
</dbReference>
<dbReference type="GO" id="GO:0004222">
    <property type="term" value="F:metalloendopeptidase activity"/>
    <property type="evidence" value="ECO:0007669"/>
    <property type="project" value="TreeGrafter"/>
</dbReference>
<evidence type="ECO:0000259" key="2">
    <source>
        <dbReference type="PROSITE" id="PS51109"/>
    </source>
</evidence>
<dbReference type="RefSeq" id="WP_093855160.1">
    <property type="nucleotide sequence ID" value="NZ_BJVZ01000003.1"/>
</dbReference>
<evidence type="ECO:0000313" key="5">
    <source>
        <dbReference type="Proteomes" id="UP000199334"/>
    </source>
</evidence>
<dbReference type="CDD" id="cd12797">
    <property type="entry name" value="M23_peptidase"/>
    <property type="match status" value="1"/>
</dbReference>
<evidence type="ECO:0000259" key="3">
    <source>
        <dbReference type="PROSITE" id="PS51782"/>
    </source>
</evidence>
<dbReference type="InterPro" id="IPR011098">
    <property type="entry name" value="G5_dom"/>
</dbReference>
<dbReference type="OrthoDB" id="9805070at2"/>
<dbReference type="InterPro" id="IPR050570">
    <property type="entry name" value="Cell_wall_metabolism_enzyme"/>
</dbReference>